<dbReference type="OrthoDB" id="41894at2759"/>
<dbReference type="AlphaFoldDB" id="A0A812PLJ1"/>
<feature type="transmembrane region" description="Helical" evidence="1">
    <location>
        <begin position="102"/>
        <end position="122"/>
    </location>
</feature>
<evidence type="ECO:0000256" key="1">
    <source>
        <dbReference type="SAM" id="Phobius"/>
    </source>
</evidence>
<sequence>MVGEDILNEDCGLRARNAGVTELAKDAARDGKPQSGRFFGAEWDKAGSSCPWPSFDRFPEHLRVGPWSPLAYVFLAAFVGFVVISAPWAYDDLSKLSGVAESPLIRFLHGAGALYMSAVMLYTCKTTGLWPFVSYTAISYALLTLRFIFVSLGFQAAEILRFPVIAMATVTSTVWWLVLFPLILACAAAEHRRAFLKMNFSVFLLNMHLLNLPVALASQWSHWRPLFFLDFWVAAVLALVYLFFYLLVMDANGLHLYIILSPRPWWCVICYGSILLLYAQLHRLFGS</sequence>
<comment type="caution">
    <text evidence="2">The sequence shown here is derived from an EMBL/GenBank/DDBJ whole genome shotgun (WGS) entry which is preliminary data.</text>
</comment>
<keyword evidence="3" id="KW-1185">Reference proteome</keyword>
<proteinExistence type="predicted"/>
<feature type="transmembrane region" description="Helical" evidence="1">
    <location>
        <begin position="260"/>
        <end position="281"/>
    </location>
</feature>
<feature type="transmembrane region" description="Helical" evidence="1">
    <location>
        <begin position="129"/>
        <end position="152"/>
    </location>
</feature>
<evidence type="ECO:0000313" key="3">
    <source>
        <dbReference type="Proteomes" id="UP000604046"/>
    </source>
</evidence>
<feature type="transmembrane region" description="Helical" evidence="1">
    <location>
        <begin position="226"/>
        <end position="248"/>
    </location>
</feature>
<keyword evidence="1" id="KW-0472">Membrane</keyword>
<dbReference type="EMBL" id="CAJNDS010002140">
    <property type="protein sequence ID" value="CAE7348031.1"/>
    <property type="molecule type" value="Genomic_DNA"/>
</dbReference>
<organism evidence="2 3">
    <name type="scientific">Symbiodinium natans</name>
    <dbReference type="NCBI Taxonomy" id="878477"/>
    <lineage>
        <taxon>Eukaryota</taxon>
        <taxon>Sar</taxon>
        <taxon>Alveolata</taxon>
        <taxon>Dinophyceae</taxon>
        <taxon>Suessiales</taxon>
        <taxon>Symbiodiniaceae</taxon>
        <taxon>Symbiodinium</taxon>
    </lineage>
</organism>
<name>A0A812PLJ1_9DINO</name>
<gene>
    <name evidence="2" type="ORF">SNAT2548_LOCUS18270</name>
</gene>
<dbReference type="Proteomes" id="UP000604046">
    <property type="component" value="Unassembled WGS sequence"/>
</dbReference>
<accession>A0A812PLJ1</accession>
<feature type="transmembrane region" description="Helical" evidence="1">
    <location>
        <begin position="200"/>
        <end position="220"/>
    </location>
</feature>
<feature type="transmembrane region" description="Helical" evidence="1">
    <location>
        <begin position="70"/>
        <end position="90"/>
    </location>
</feature>
<evidence type="ECO:0000313" key="2">
    <source>
        <dbReference type="EMBL" id="CAE7348031.1"/>
    </source>
</evidence>
<reference evidence="2" key="1">
    <citation type="submission" date="2021-02" db="EMBL/GenBank/DDBJ databases">
        <authorList>
            <person name="Dougan E. K."/>
            <person name="Rhodes N."/>
            <person name="Thang M."/>
            <person name="Chan C."/>
        </authorList>
    </citation>
    <scope>NUCLEOTIDE SEQUENCE</scope>
</reference>
<keyword evidence="1" id="KW-1133">Transmembrane helix</keyword>
<protein>
    <submittedName>
        <fullName evidence="2">Uncharacterized protein</fullName>
    </submittedName>
</protein>
<feature type="transmembrane region" description="Helical" evidence="1">
    <location>
        <begin position="164"/>
        <end position="188"/>
    </location>
</feature>
<keyword evidence="1" id="KW-0812">Transmembrane</keyword>